<comment type="caution">
    <text evidence="8">The sequence shown here is derived from an EMBL/GenBank/DDBJ whole genome shotgun (WGS) entry which is preliminary data.</text>
</comment>
<dbReference type="Pfam" id="PF02668">
    <property type="entry name" value="TauD"/>
    <property type="match status" value="1"/>
</dbReference>
<gene>
    <name evidence="8" type="ORF">CspeluHIS016_0300350</name>
</gene>
<evidence type="ECO:0000313" key="9">
    <source>
        <dbReference type="Proteomes" id="UP001222932"/>
    </source>
</evidence>
<evidence type="ECO:0000313" key="8">
    <source>
        <dbReference type="EMBL" id="GMK56195.1"/>
    </source>
</evidence>
<keyword evidence="9" id="KW-1185">Reference proteome</keyword>
<evidence type="ECO:0000256" key="2">
    <source>
        <dbReference type="ARBA" id="ARBA00022723"/>
    </source>
</evidence>
<evidence type="ECO:0000256" key="4">
    <source>
        <dbReference type="ARBA" id="ARBA00023002"/>
    </source>
</evidence>
<keyword evidence="5" id="KW-0408">Iron</keyword>
<dbReference type="GO" id="GO:0046872">
    <property type="term" value="F:metal ion binding"/>
    <property type="evidence" value="ECO:0007669"/>
    <property type="project" value="UniProtKB-KW"/>
</dbReference>
<dbReference type="Proteomes" id="UP001222932">
    <property type="component" value="Unassembled WGS sequence"/>
</dbReference>
<dbReference type="EMBL" id="BTCM01000003">
    <property type="protein sequence ID" value="GMK56195.1"/>
    <property type="molecule type" value="Genomic_DNA"/>
</dbReference>
<evidence type="ECO:0000256" key="6">
    <source>
        <dbReference type="SAM" id="MobiDB-lite"/>
    </source>
</evidence>
<reference evidence="8" key="1">
    <citation type="journal article" date="2023" name="BMC Genomics">
        <title>Chromosome-level genome assemblies of Cutaneotrichosporon spp. (Trichosporonales, Basidiomycota) reveal imbalanced evolution between nucleotide sequences and chromosome synteny.</title>
        <authorList>
            <person name="Kobayashi Y."/>
            <person name="Kayamori A."/>
            <person name="Aoki K."/>
            <person name="Shiwa Y."/>
            <person name="Matsutani M."/>
            <person name="Fujita N."/>
            <person name="Sugita T."/>
            <person name="Iwasaki W."/>
            <person name="Tanaka N."/>
            <person name="Takashima M."/>
        </authorList>
    </citation>
    <scope>NUCLEOTIDE SEQUENCE</scope>
    <source>
        <strain evidence="8">HIS016</strain>
    </source>
</reference>
<dbReference type="GO" id="GO:0016706">
    <property type="term" value="F:2-oxoglutarate-dependent dioxygenase activity"/>
    <property type="evidence" value="ECO:0007669"/>
    <property type="project" value="TreeGrafter"/>
</dbReference>
<keyword evidence="3" id="KW-0223">Dioxygenase</keyword>
<protein>
    <recommendedName>
        <fullName evidence="7">TauD/TfdA-like domain-containing protein</fullName>
    </recommendedName>
</protein>
<evidence type="ECO:0000256" key="5">
    <source>
        <dbReference type="ARBA" id="ARBA00023004"/>
    </source>
</evidence>
<evidence type="ECO:0000259" key="7">
    <source>
        <dbReference type="Pfam" id="PF02668"/>
    </source>
</evidence>
<dbReference type="InterPro" id="IPR051323">
    <property type="entry name" value="AtsK-like"/>
</dbReference>
<keyword evidence="4" id="KW-0560">Oxidoreductase</keyword>
<dbReference type="PANTHER" id="PTHR30468">
    <property type="entry name" value="ALPHA-KETOGLUTARATE-DEPENDENT SULFONATE DIOXYGENASE"/>
    <property type="match status" value="1"/>
</dbReference>
<proteinExistence type="inferred from homology"/>
<dbReference type="GO" id="GO:0005737">
    <property type="term" value="C:cytoplasm"/>
    <property type="evidence" value="ECO:0007669"/>
    <property type="project" value="TreeGrafter"/>
</dbReference>
<accession>A0AAD3YAN3</accession>
<comment type="similarity">
    <text evidence="1">Belongs to the TfdA dioxygenase family.</text>
</comment>
<feature type="domain" description="TauD/TfdA-like" evidence="7">
    <location>
        <begin position="83"/>
        <end position="353"/>
    </location>
</feature>
<keyword evidence="2" id="KW-0479">Metal-binding</keyword>
<sequence length="361" mass="40476">MTVATQTPTPSHANGPKAAPKPNPQWFSQTGRPDSEYPYQGLLPTWDTKKYPPLTAFEHTDPGLGAKRHRDRRAFLAHAHTDIDDLTPDFGTEVSGLQLTELDTVGREQLALYVAERGVVVFRDQDFVEADPHWQITDWGAFFGRPHIHPVSGHPRDLPELHLVYRNEDGSTTHTETETLNGARWHSDVTYEQQPPGHTALFLYDAPPSGGDTGYADQRAAYRRLSPGFAAYLETLSVVHSGIEQAAHAAKNGVPARREPVENVHPLVRRHPVTGEKALFVNRQFARRIVGLKEEESAALLSLLFDHVEKGSDFQIRVRWKPRTVVLWDNRITAHNANVDFGLGSRRHGARITSQAERPFI</sequence>
<dbReference type="SUPFAM" id="SSF51197">
    <property type="entry name" value="Clavaminate synthase-like"/>
    <property type="match status" value="1"/>
</dbReference>
<organism evidence="8 9">
    <name type="scientific">Cutaneotrichosporon spelunceum</name>
    <dbReference type="NCBI Taxonomy" id="1672016"/>
    <lineage>
        <taxon>Eukaryota</taxon>
        <taxon>Fungi</taxon>
        <taxon>Dikarya</taxon>
        <taxon>Basidiomycota</taxon>
        <taxon>Agaricomycotina</taxon>
        <taxon>Tremellomycetes</taxon>
        <taxon>Trichosporonales</taxon>
        <taxon>Trichosporonaceae</taxon>
        <taxon>Cutaneotrichosporon</taxon>
    </lineage>
</organism>
<dbReference type="InterPro" id="IPR003819">
    <property type="entry name" value="TauD/TfdA-like"/>
</dbReference>
<dbReference type="Gene3D" id="3.60.130.10">
    <property type="entry name" value="Clavaminate synthase-like"/>
    <property type="match status" value="1"/>
</dbReference>
<dbReference type="InterPro" id="IPR042098">
    <property type="entry name" value="TauD-like_sf"/>
</dbReference>
<feature type="compositionally biased region" description="Polar residues" evidence="6">
    <location>
        <begin position="1"/>
        <end position="12"/>
    </location>
</feature>
<evidence type="ECO:0000256" key="3">
    <source>
        <dbReference type="ARBA" id="ARBA00022964"/>
    </source>
</evidence>
<feature type="region of interest" description="Disordered" evidence="6">
    <location>
        <begin position="1"/>
        <end position="34"/>
    </location>
</feature>
<dbReference type="PANTHER" id="PTHR30468:SF1">
    <property type="entry name" value="ALPHA-KETOGLUTARATE-DEPENDENT SULFONATE DIOXYGENASE"/>
    <property type="match status" value="1"/>
</dbReference>
<evidence type="ECO:0000256" key="1">
    <source>
        <dbReference type="ARBA" id="ARBA00005896"/>
    </source>
</evidence>
<dbReference type="AlphaFoldDB" id="A0AAD3YAN3"/>
<dbReference type="FunFam" id="3.60.130.10:FF:000003">
    <property type="entry name" value="Alpha-ketoglutarate-dependent taurine dioxygenase"/>
    <property type="match status" value="1"/>
</dbReference>
<reference evidence="8" key="2">
    <citation type="submission" date="2023-06" db="EMBL/GenBank/DDBJ databases">
        <authorList>
            <person name="Kobayashi Y."/>
            <person name="Kayamori A."/>
            <person name="Aoki K."/>
            <person name="Shiwa Y."/>
            <person name="Fujita N."/>
            <person name="Sugita T."/>
            <person name="Iwasaki W."/>
            <person name="Tanaka N."/>
            <person name="Takashima M."/>
        </authorList>
    </citation>
    <scope>NUCLEOTIDE SEQUENCE</scope>
    <source>
        <strain evidence="8">HIS016</strain>
    </source>
</reference>
<name>A0AAD3YAN3_9TREE</name>